<proteinExistence type="predicted"/>
<evidence type="ECO:0000259" key="4">
    <source>
        <dbReference type="PROSITE" id="PS00866"/>
    </source>
</evidence>
<feature type="non-terminal residue" evidence="6">
    <location>
        <position position="1"/>
    </location>
</feature>
<dbReference type="SUPFAM" id="SSF56059">
    <property type="entry name" value="Glutathione synthetase ATP-binding domain-like"/>
    <property type="match status" value="1"/>
</dbReference>
<protein>
    <submittedName>
        <fullName evidence="6">Carbamoyl-phosphate synthase large chain, chloroplastic-like</fullName>
    </submittedName>
</protein>
<name>A0ABM1RHV6_CAMSA</name>
<reference evidence="6" key="2">
    <citation type="submission" date="2025-08" db="UniProtKB">
        <authorList>
            <consortium name="RefSeq"/>
        </authorList>
    </citation>
    <scope>IDENTIFICATION</scope>
    <source>
        <tissue evidence="6">Leaf</tissue>
    </source>
</reference>
<sequence length="158" mass="17140">DELKIEQPKGGIAKSEADALAIAKEVGYPVVVRPSYVLGGRAMEIVYDDSRLITYLENAVEVDPERPVLVDKYLSDAIEIDVDTLTDSYGNVVIGGIMEHIEQAGVHSGDSACMLPTQTIPSSCLETIRTWTTKLAKKLNVCGLMNCQYAITTSGDVF</sequence>
<accession>A0ABM1RHV6</accession>
<evidence type="ECO:0000313" key="5">
    <source>
        <dbReference type="Proteomes" id="UP000694864"/>
    </source>
</evidence>
<dbReference type="RefSeq" id="XP_019098594.1">
    <property type="nucleotide sequence ID" value="XM_019243049.1"/>
</dbReference>
<evidence type="ECO:0000256" key="3">
    <source>
        <dbReference type="ARBA" id="ARBA00022840"/>
    </source>
</evidence>
<evidence type="ECO:0000256" key="1">
    <source>
        <dbReference type="ARBA" id="ARBA00022598"/>
    </source>
</evidence>
<evidence type="ECO:0000313" key="6">
    <source>
        <dbReference type="RefSeq" id="XP_019098594.1"/>
    </source>
</evidence>
<keyword evidence="3" id="KW-0067">ATP-binding</keyword>
<dbReference type="InterPro" id="IPR005483">
    <property type="entry name" value="CPSase_dom"/>
</dbReference>
<dbReference type="PANTHER" id="PTHR11405">
    <property type="entry name" value="CARBAMOYLTRANSFERASE FAMILY MEMBER"/>
    <property type="match status" value="1"/>
</dbReference>
<dbReference type="Gene3D" id="3.30.470.20">
    <property type="entry name" value="ATP-grasp fold, B domain"/>
    <property type="match status" value="1"/>
</dbReference>
<dbReference type="GeneID" id="109131872"/>
<reference evidence="5" key="1">
    <citation type="journal article" date="2014" name="Nat. Commun.">
        <title>The emerging biofuel crop Camelina sativa retains a highly undifferentiated hexaploid genome structure.</title>
        <authorList>
            <person name="Kagale S."/>
            <person name="Koh C."/>
            <person name="Nixon J."/>
            <person name="Bollina V."/>
            <person name="Clarke W.E."/>
            <person name="Tuteja R."/>
            <person name="Spillane C."/>
            <person name="Robinson S.J."/>
            <person name="Links M.G."/>
            <person name="Clarke C."/>
            <person name="Higgins E.E."/>
            <person name="Huebert T."/>
            <person name="Sharpe A.G."/>
            <person name="Parkin I.A."/>
        </authorList>
    </citation>
    <scope>NUCLEOTIDE SEQUENCE [LARGE SCALE GENOMIC DNA]</scope>
    <source>
        <strain evidence="5">cv. DH55</strain>
    </source>
</reference>
<dbReference type="PROSITE" id="PS00866">
    <property type="entry name" value="CPSASE_1"/>
    <property type="match status" value="1"/>
</dbReference>
<keyword evidence="1" id="KW-0436">Ligase</keyword>
<keyword evidence="5" id="KW-1185">Reference proteome</keyword>
<organism evidence="5 6">
    <name type="scientific">Camelina sativa</name>
    <name type="common">False flax</name>
    <name type="synonym">Myagrum sativum</name>
    <dbReference type="NCBI Taxonomy" id="90675"/>
    <lineage>
        <taxon>Eukaryota</taxon>
        <taxon>Viridiplantae</taxon>
        <taxon>Streptophyta</taxon>
        <taxon>Embryophyta</taxon>
        <taxon>Tracheophyta</taxon>
        <taxon>Spermatophyta</taxon>
        <taxon>Magnoliopsida</taxon>
        <taxon>eudicotyledons</taxon>
        <taxon>Gunneridae</taxon>
        <taxon>Pentapetalae</taxon>
        <taxon>rosids</taxon>
        <taxon>malvids</taxon>
        <taxon>Brassicales</taxon>
        <taxon>Brassicaceae</taxon>
        <taxon>Camelineae</taxon>
        <taxon>Camelina</taxon>
    </lineage>
</organism>
<gene>
    <name evidence="6" type="primary">LOC109131872</name>
</gene>
<dbReference type="Proteomes" id="UP000694864">
    <property type="component" value="Unplaced"/>
</dbReference>
<keyword evidence="2" id="KW-0547">Nucleotide-binding</keyword>
<dbReference type="Pfam" id="PF02786">
    <property type="entry name" value="CPSase_L_D2"/>
    <property type="match status" value="1"/>
</dbReference>
<feature type="domain" description="Carbamoyl phosphate synthase ATP-binding" evidence="4">
    <location>
        <begin position="28"/>
        <end position="42"/>
    </location>
</feature>
<evidence type="ECO:0000256" key="2">
    <source>
        <dbReference type="ARBA" id="ARBA00022741"/>
    </source>
</evidence>
<dbReference type="InterPro" id="IPR005479">
    <property type="entry name" value="CPAse_ATP-bd"/>
</dbReference>
<dbReference type="PRINTS" id="PR00098">
    <property type="entry name" value="CPSASE"/>
</dbReference>
<dbReference type="PANTHER" id="PTHR11405:SF53">
    <property type="entry name" value="CARBAMOYL-PHOSPHATE SYNTHASE [AMMONIA], MITOCHONDRIAL"/>
    <property type="match status" value="1"/>
</dbReference>
<feature type="non-terminal residue" evidence="6">
    <location>
        <position position="158"/>
    </location>
</feature>